<evidence type="ECO:0000313" key="1">
    <source>
        <dbReference type="EnsemblMetazoa" id="AFUN014261-PA"/>
    </source>
</evidence>
<organism evidence="1">
    <name type="scientific">Anopheles funestus</name>
    <name type="common">African malaria mosquito</name>
    <dbReference type="NCBI Taxonomy" id="62324"/>
    <lineage>
        <taxon>Eukaryota</taxon>
        <taxon>Metazoa</taxon>
        <taxon>Ecdysozoa</taxon>
        <taxon>Arthropoda</taxon>
        <taxon>Hexapoda</taxon>
        <taxon>Insecta</taxon>
        <taxon>Pterygota</taxon>
        <taxon>Neoptera</taxon>
        <taxon>Endopterygota</taxon>
        <taxon>Diptera</taxon>
        <taxon>Nematocera</taxon>
        <taxon>Culicoidea</taxon>
        <taxon>Culicidae</taxon>
        <taxon>Anophelinae</taxon>
        <taxon>Anopheles</taxon>
    </lineage>
</organism>
<sequence>MCHIDTKDFSRSDEPSSNQVTEHYWSYSNYAVRLYSVPAAQLSHYTKWAYVLTIDWAKLNLSVLRSNRM</sequence>
<dbReference type="VEuPathDB" id="VectorBase:AFUN014261"/>
<name>A0A182S198_ANOFN</name>
<dbReference type="EnsemblMetazoa" id="AFUN014261-RA">
    <property type="protein sequence ID" value="AFUN014261-PA"/>
    <property type="gene ID" value="AFUN014261"/>
</dbReference>
<protein>
    <submittedName>
        <fullName evidence="1">Uncharacterized protein</fullName>
    </submittedName>
</protein>
<accession>A0A182S198</accession>
<proteinExistence type="predicted"/>
<dbReference type="AlphaFoldDB" id="A0A182S198"/>
<reference evidence="1" key="1">
    <citation type="submission" date="2020-05" db="UniProtKB">
        <authorList>
            <consortium name="EnsemblMetazoa"/>
        </authorList>
    </citation>
    <scope>IDENTIFICATION</scope>
    <source>
        <strain evidence="1">FUMOZ</strain>
    </source>
</reference>